<comment type="caution">
    <text evidence="3">The sequence shown here is derived from an EMBL/GenBank/DDBJ whole genome shotgun (WGS) entry which is preliminary data.</text>
</comment>
<evidence type="ECO:0000256" key="1">
    <source>
        <dbReference type="ARBA" id="ARBA00007169"/>
    </source>
</evidence>
<organism evidence="3 4">
    <name type="scientific">Streptomyces fragilis</name>
    <dbReference type="NCBI Taxonomy" id="67301"/>
    <lineage>
        <taxon>Bacteria</taxon>
        <taxon>Bacillati</taxon>
        <taxon>Actinomycetota</taxon>
        <taxon>Actinomycetes</taxon>
        <taxon>Kitasatosporales</taxon>
        <taxon>Streptomycetaceae</taxon>
        <taxon>Streptomyces</taxon>
    </lineage>
</organism>
<keyword evidence="3" id="KW-0378">Hydrolase</keyword>
<dbReference type="Proteomes" id="UP001550850">
    <property type="component" value="Unassembled WGS sequence"/>
</dbReference>
<dbReference type="Pfam" id="PF00975">
    <property type="entry name" value="Thioesterase"/>
    <property type="match status" value="1"/>
</dbReference>
<dbReference type="InterPro" id="IPR012223">
    <property type="entry name" value="TEII"/>
</dbReference>
<name>A0ABV2YGJ5_9ACTN</name>
<dbReference type="PANTHER" id="PTHR11487">
    <property type="entry name" value="THIOESTERASE"/>
    <property type="match status" value="1"/>
</dbReference>
<reference evidence="3 4" key="1">
    <citation type="submission" date="2024-06" db="EMBL/GenBank/DDBJ databases">
        <title>The Natural Products Discovery Center: Release of the First 8490 Sequenced Strains for Exploring Actinobacteria Biosynthetic Diversity.</title>
        <authorList>
            <person name="Kalkreuter E."/>
            <person name="Kautsar S.A."/>
            <person name="Yang D."/>
            <person name="Bader C.D."/>
            <person name="Teijaro C.N."/>
            <person name="Fluegel L."/>
            <person name="Davis C.M."/>
            <person name="Simpson J.R."/>
            <person name="Lauterbach L."/>
            <person name="Steele A.D."/>
            <person name="Gui C."/>
            <person name="Meng S."/>
            <person name="Li G."/>
            <person name="Viehrig K."/>
            <person name="Ye F."/>
            <person name="Su P."/>
            <person name="Kiefer A.F."/>
            <person name="Nichols A."/>
            <person name="Cepeda A.J."/>
            <person name="Yan W."/>
            <person name="Fan B."/>
            <person name="Jiang Y."/>
            <person name="Adhikari A."/>
            <person name="Zheng C.-J."/>
            <person name="Schuster L."/>
            <person name="Cowan T.M."/>
            <person name="Smanski M.J."/>
            <person name="Chevrette M.G."/>
            <person name="De Carvalho L.P.S."/>
            <person name="Shen B."/>
        </authorList>
    </citation>
    <scope>NUCLEOTIDE SEQUENCE [LARGE SCALE GENOMIC DNA]</scope>
    <source>
        <strain evidence="3 4">NPDC038104</strain>
    </source>
</reference>
<keyword evidence="4" id="KW-1185">Reference proteome</keyword>
<evidence type="ECO:0000259" key="2">
    <source>
        <dbReference type="Pfam" id="PF00975"/>
    </source>
</evidence>
<dbReference type="Gene3D" id="3.40.50.1820">
    <property type="entry name" value="alpha/beta hydrolase"/>
    <property type="match status" value="1"/>
</dbReference>
<dbReference type="InterPro" id="IPR001031">
    <property type="entry name" value="Thioesterase"/>
</dbReference>
<dbReference type="SUPFAM" id="SSF53474">
    <property type="entry name" value="alpha/beta-Hydrolases"/>
    <property type="match status" value="1"/>
</dbReference>
<protein>
    <submittedName>
        <fullName evidence="3">Alpha/beta fold hydrolase</fullName>
    </submittedName>
</protein>
<dbReference type="RefSeq" id="WP_108952459.1">
    <property type="nucleotide sequence ID" value="NZ_BEVZ01000002.1"/>
</dbReference>
<evidence type="ECO:0000313" key="4">
    <source>
        <dbReference type="Proteomes" id="UP001550850"/>
    </source>
</evidence>
<dbReference type="GO" id="GO:0016787">
    <property type="term" value="F:hydrolase activity"/>
    <property type="evidence" value="ECO:0007669"/>
    <property type="project" value="UniProtKB-KW"/>
</dbReference>
<feature type="domain" description="Thioesterase" evidence="2">
    <location>
        <begin position="16"/>
        <end position="239"/>
    </location>
</feature>
<evidence type="ECO:0000313" key="3">
    <source>
        <dbReference type="EMBL" id="MEU3554843.1"/>
    </source>
</evidence>
<comment type="similarity">
    <text evidence="1">Belongs to the thioesterase family.</text>
</comment>
<proteinExistence type="inferred from homology"/>
<dbReference type="InterPro" id="IPR029058">
    <property type="entry name" value="AB_hydrolase_fold"/>
</dbReference>
<gene>
    <name evidence="3" type="ORF">AB0E65_11580</name>
</gene>
<dbReference type="PANTHER" id="PTHR11487:SF0">
    <property type="entry name" value="S-ACYL FATTY ACID SYNTHASE THIOESTERASE, MEDIUM CHAIN"/>
    <property type="match status" value="1"/>
</dbReference>
<dbReference type="EMBL" id="JBEZUR010000013">
    <property type="protein sequence ID" value="MEU3554843.1"/>
    <property type="molecule type" value="Genomic_DNA"/>
</dbReference>
<sequence length="255" mass="27719">MTWLRDWSHGEDAVVRVLCLPPAGAAAHVYRSWAGLLPREIGVVAAELPGHGSRLGEPLLTTMDAVLGPLCEEAAALMDRPLVVFGHSMGATLGAELCRALRRETGRTPQMLIAAACEAPRAAPRKDYTPWLTEQGALDFLTRMGGTPRELLANDEYLGMILPVLRADLTLLAGPRPEDDRPLDCPVRVYLGEHDTGVQPHRAVGWKAESNGDHAVHTFPAGHFFVQERTHDVLARLRADLTPLLHGPPVAVPRT</sequence>
<accession>A0ABV2YGJ5</accession>